<evidence type="ECO:0000313" key="5">
    <source>
        <dbReference type="EMBL" id="PAM64654.1"/>
    </source>
</evidence>
<dbReference type="InterPro" id="IPR018060">
    <property type="entry name" value="HTH_AraC"/>
</dbReference>
<keyword evidence="5" id="KW-0614">Plasmid</keyword>
<dbReference type="EMBL" id="NJGC01000009">
    <property type="protein sequence ID" value="PAM71811.1"/>
    <property type="molecule type" value="Genomic_DNA"/>
</dbReference>
<dbReference type="InterPro" id="IPR029062">
    <property type="entry name" value="Class_I_gatase-like"/>
</dbReference>
<evidence type="ECO:0000313" key="6">
    <source>
        <dbReference type="EMBL" id="PAM71811.1"/>
    </source>
</evidence>
<dbReference type="GO" id="GO:0003700">
    <property type="term" value="F:DNA-binding transcription factor activity"/>
    <property type="evidence" value="ECO:0007669"/>
    <property type="project" value="InterPro"/>
</dbReference>
<geneLocation type="plasmid" evidence="5">
    <name>unnamed1</name>
</geneLocation>
<keyword evidence="1" id="KW-0805">Transcription regulation</keyword>
<dbReference type="Gene3D" id="3.40.50.880">
    <property type="match status" value="1"/>
</dbReference>
<reference evidence="6 7" key="1">
    <citation type="submission" date="2017-06" db="EMBL/GenBank/DDBJ databases">
        <title>Genome sequencing and assembly of Stenotrophomonas maltophilia DF07.</title>
        <authorList>
            <person name="Iyer R."/>
        </authorList>
    </citation>
    <scope>NUCLEOTIDE SEQUENCE [LARGE SCALE GENOMIC DNA]</scope>
    <source>
        <strain evidence="6 7">DF07</strain>
        <plasmid evidence="5">unnamed1</plasmid>
    </source>
</reference>
<dbReference type="InterPro" id="IPR050204">
    <property type="entry name" value="AraC_XylS_family_regulators"/>
</dbReference>
<organism evidence="6 7">
    <name type="scientific">Stenotrophomonas maltophilia</name>
    <name type="common">Pseudomonas maltophilia</name>
    <name type="synonym">Xanthomonas maltophilia</name>
    <dbReference type="NCBI Taxonomy" id="40324"/>
    <lineage>
        <taxon>Bacteria</taxon>
        <taxon>Pseudomonadati</taxon>
        <taxon>Pseudomonadota</taxon>
        <taxon>Gammaproteobacteria</taxon>
        <taxon>Lysobacterales</taxon>
        <taxon>Lysobacteraceae</taxon>
        <taxon>Stenotrophomonas</taxon>
        <taxon>Stenotrophomonas maltophilia group</taxon>
    </lineage>
</organism>
<proteinExistence type="predicted"/>
<feature type="domain" description="HTH araC/xylS-type" evidence="4">
    <location>
        <begin position="209"/>
        <end position="306"/>
    </location>
</feature>
<dbReference type="GO" id="GO:0043565">
    <property type="term" value="F:sequence-specific DNA binding"/>
    <property type="evidence" value="ECO:0007669"/>
    <property type="project" value="InterPro"/>
</dbReference>
<evidence type="ECO:0000313" key="7">
    <source>
        <dbReference type="Proteomes" id="UP000216433"/>
    </source>
</evidence>
<evidence type="ECO:0000256" key="1">
    <source>
        <dbReference type="ARBA" id="ARBA00023015"/>
    </source>
</evidence>
<protein>
    <submittedName>
        <fullName evidence="6">AraC family transcriptional regulator</fullName>
    </submittedName>
</protein>
<evidence type="ECO:0000259" key="4">
    <source>
        <dbReference type="PROSITE" id="PS01124"/>
    </source>
</evidence>
<keyword evidence="2" id="KW-0238">DNA-binding</keyword>
<evidence type="ECO:0000256" key="3">
    <source>
        <dbReference type="ARBA" id="ARBA00023163"/>
    </source>
</evidence>
<dbReference type="Proteomes" id="UP000216433">
    <property type="component" value="Unassembled WGS sequence"/>
</dbReference>
<dbReference type="AlphaFoldDB" id="A0A270NIE6"/>
<dbReference type="PANTHER" id="PTHR46796">
    <property type="entry name" value="HTH-TYPE TRANSCRIPTIONAL ACTIVATOR RHAS-RELATED"/>
    <property type="match status" value="1"/>
</dbReference>
<dbReference type="SMART" id="SM00342">
    <property type="entry name" value="HTH_ARAC"/>
    <property type="match status" value="1"/>
</dbReference>
<comment type="caution">
    <text evidence="6">The sequence shown here is derived from an EMBL/GenBank/DDBJ whole genome shotgun (WGS) entry which is preliminary data.</text>
</comment>
<dbReference type="Pfam" id="PF12833">
    <property type="entry name" value="HTH_18"/>
    <property type="match status" value="1"/>
</dbReference>
<keyword evidence="3" id="KW-0804">Transcription</keyword>
<dbReference type="EMBL" id="NJGC01000149">
    <property type="protein sequence ID" value="PAM64654.1"/>
    <property type="molecule type" value="Genomic_DNA"/>
</dbReference>
<dbReference type="SUPFAM" id="SSF52317">
    <property type="entry name" value="Class I glutamine amidotransferase-like"/>
    <property type="match status" value="1"/>
</dbReference>
<dbReference type="Gene3D" id="1.10.10.60">
    <property type="entry name" value="Homeodomain-like"/>
    <property type="match status" value="1"/>
</dbReference>
<sequence>MEAATRKVYEIAVVESPGADASSVAAWGEVLHIANQAAMRRAADAPRLIATRWTTDEDGTPMACAGARPPCLDRPRAIALPDERSTRHLDGRAAAAFAHWLQTHHASGTTIAACNGSVSFIDRHGLLQSAPPLLLRDLDHAVVEDVDGIVTAIGSSAWIFIALRMIHRVYGSEVMGHVAGEAALCRRAMIAAGLHHFAPDFSHGDSAVLRAQRWLHGNLAVGIDLDGMCRASLLKPRTLQRRFSRATGTGPIKYAQHLRISYAQRLILRGVRIRDVHNRVGYTDSSAFRRIFHRISGCSPSKYIRYVMRGGE</sequence>
<accession>A0A270NIE6</accession>
<dbReference type="SUPFAM" id="SSF46689">
    <property type="entry name" value="Homeodomain-like"/>
    <property type="match status" value="2"/>
</dbReference>
<dbReference type="InterPro" id="IPR009057">
    <property type="entry name" value="Homeodomain-like_sf"/>
</dbReference>
<dbReference type="PROSITE" id="PS01124">
    <property type="entry name" value="HTH_ARAC_FAMILY_2"/>
    <property type="match status" value="1"/>
</dbReference>
<gene>
    <name evidence="6" type="ORF">CEK00_09465</name>
    <name evidence="5" type="ORF">CEK00_21785</name>
</gene>
<name>A0A270NIE6_STEMA</name>
<evidence type="ECO:0000256" key="2">
    <source>
        <dbReference type="ARBA" id="ARBA00023125"/>
    </source>
</evidence>